<feature type="transmembrane region" description="Helical" evidence="1">
    <location>
        <begin position="29"/>
        <end position="49"/>
    </location>
</feature>
<comment type="caution">
    <text evidence="2">The sequence shown here is derived from an EMBL/GenBank/DDBJ whole genome shotgun (WGS) entry which is preliminary data.</text>
</comment>
<evidence type="ECO:0000313" key="2">
    <source>
        <dbReference type="EMBL" id="EKO36983.1"/>
    </source>
</evidence>
<sequence>MKIPHYITLILWALGIVNLFEPFNGFLFFIASGVFYLLLIAHLIECYIFRNKILTSQDSPFVAFSMTLLFGVIYLNSIKES</sequence>
<name>K6H3B2_9GAMM</name>
<dbReference type="EMBL" id="AMWX01000001">
    <property type="protein sequence ID" value="EKO36983.1"/>
    <property type="molecule type" value="Genomic_DNA"/>
</dbReference>
<keyword evidence="1" id="KW-0472">Membrane</keyword>
<protein>
    <submittedName>
        <fullName evidence="2">PF06611 family protein</fullName>
    </submittedName>
</protein>
<accession>K6H3B2</accession>
<evidence type="ECO:0000313" key="3">
    <source>
        <dbReference type="Proteomes" id="UP000010310"/>
    </source>
</evidence>
<feature type="transmembrane region" description="Helical" evidence="1">
    <location>
        <begin position="61"/>
        <end position="78"/>
    </location>
</feature>
<keyword evidence="1" id="KW-0812">Transmembrane</keyword>
<keyword evidence="3" id="KW-1185">Reference proteome</keyword>
<evidence type="ECO:0000256" key="1">
    <source>
        <dbReference type="SAM" id="Phobius"/>
    </source>
</evidence>
<keyword evidence="1" id="KW-1133">Transmembrane helix</keyword>
<gene>
    <name evidence="2" type="ORF">B273_0099</name>
</gene>
<dbReference type="Proteomes" id="UP000010310">
    <property type="component" value="Unassembled WGS sequence"/>
</dbReference>
<dbReference type="STRING" id="1208365.B273_0099"/>
<reference evidence="2 3" key="1">
    <citation type="submission" date="2012-09" db="EMBL/GenBank/DDBJ databases">
        <authorList>
            <person name="Dupont C.L."/>
            <person name="Rusch D.B."/>
            <person name="Lombardo M.-J."/>
            <person name="Novotny M."/>
            <person name="Yee-Greenbaum J."/>
            <person name="Laskin R."/>
        </authorList>
    </citation>
    <scope>NUCLEOTIDE SEQUENCE [LARGE SCALE GENOMIC DNA]</scope>
    <source>
        <strain evidence="2">SAR86E</strain>
    </source>
</reference>
<dbReference type="AlphaFoldDB" id="K6H3B2"/>
<organism evidence="2 3">
    <name type="scientific">SAR86 cluster bacterium SAR86E</name>
    <dbReference type="NCBI Taxonomy" id="1208365"/>
    <lineage>
        <taxon>Bacteria</taxon>
        <taxon>Pseudomonadati</taxon>
        <taxon>Pseudomonadota</taxon>
        <taxon>Gammaproteobacteria</taxon>
        <taxon>SAR86 cluster</taxon>
    </lineage>
</organism>
<proteinExistence type="predicted"/>